<proteinExistence type="predicted"/>
<keyword evidence="2" id="KW-0472">Membrane</keyword>
<gene>
    <name evidence="3" type="ORF">San01_00880</name>
</gene>
<feature type="compositionally biased region" description="Basic and acidic residues" evidence="1">
    <location>
        <begin position="1"/>
        <end position="12"/>
    </location>
</feature>
<reference evidence="3 4" key="1">
    <citation type="submission" date="2019-10" db="EMBL/GenBank/DDBJ databases">
        <title>Whole genome shotgun sequence of Streptomyces angustmyceticus NBRC 3934.</title>
        <authorList>
            <person name="Hosoyama A."/>
            <person name="Ichikawa N."/>
            <person name="Kimura A."/>
            <person name="Kitahashi Y."/>
            <person name="Komaki H."/>
            <person name="Uohara A."/>
        </authorList>
    </citation>
    <scope>NUCLEOTIDE SEQUENCE [LARGE SCALE GENOMIC DNA]</scope>
    <source>
        <strain evidence="3 4">NBRC 3934</strain>
    </source>
</reference>
<dbReference type="Proteomes" id="UP000325598">
    <property type="component" value="Unassembled WGS sequence"/>
</dbReference>
<dbReference type="EMBL" id="BLAG01000004">
    <property type="protein sequence ID" value="GES27602.1"/>
    <property type="molecule type" value="Genomic_DNA"/>
</dbReference>
<organism evidence="3 4">
    <name type="scientific">Streptomyces angustmyceticus</name>
    <dbReference type="NCBI Taxonomy" id="285578"/>
    <lineage>
        <taxon>Bacteria</taxon>
        <taxon>Bacillati</taxon>
        <taxon>Actinomycetota</taxon>
        <taxon>Actinomycetes</taxon>
        <taxon>Kitasatosporales</taxon>
        <taxon>Streptomycetaceae</taxon>
        <taxon>Streptomyces</taxon>
    </lineage>
</organism>
<dbReference type="RefSeq" id="WP_086721157.1">
    <property type="nucleotide sequence ID" value="NZ_BLAG01000004.1"/>
</dbReference>
<dbReference type="AlphaFoldDB" id="A0A5J4L5X2"/>
<accession>A0A5J4L5X2</accession>
<feature type="region of interest" description="Disordered" evidence="1">
    <location>
        <begin position="1"/>
        <end position="29"/>
    </location>
</feature>
<dbReference type="GeneID" id="96749986"/>
<dbReference type="OrthoDB" id="3855296at2"/>
<keyword evidence="2" id="KW-1133">Transmembrane helix</keyword>
<feature type="compositionally biased region" description="Basic and acidic residues" evidence="1">
    <location>
        <begin position="20"/>
        <end position="29"/>
    </location>
</feature>
<name>A0A5J4L5X2_9ACTN</name>
<comment type="caution">
    <text evidence="3">The sequence shown here is derived from an EMBL/GenBank/DDBJ whole genome shotgun (WGS) entry which is preliminary data.</text>
</comment>
<protein>
    <submittedName>
        <fullName evidence="3">Uncharacterized protein</fullName>
    </submittedName>
</protein>
<sequence>MTDSRTPDRPSPDGRPPGGRSRDGRAPDRRTVQAGIARMEGYLLWQAETDRARTDAEALVDALDWPTTAQRDELVALLARRQLDLSRQSVARVATRALQLRREYQQRYDALRRRVLVAALALLTALVLLNALLLAR</sequence>
<feature type="transmembrane region" description="Helical" evidence="2">
    <location>
        <begin position="115"/>
        <end position="135"/>
    </location>
</feature>
<evidence type="ECO:0000256" key="1">
    <source>
        <dbReference type="SAM" id="MobiDB-lite"/>
    </source>
</evidence>
<keyword evidence="2" id="KW-0812">Transmembrane</keyword>
<evidence type="ECO:0000313" key="3">
    <source>
        <dbReference type="EMBL" id="GES27602.1"/>
    </source>
</evidence>
<keyword evidence="4" id="KW-1185">Reference proteome</keyword>
<evidence type="ECO:0000256" key="2">
    <source>
        <dbReference type="SAM" id="Phobius"/>
    </source>
</evidence>
<evidence type="ECO:0000313" key="4">
    <source>
        <dbReference type="Proteomes" id="UP000325598"/>
    </source>
</evidence>